<dbReference type="InterPro" id="IPR047211">
    <property type="entry name" value="POXB-like"/>
</dbReference>
<proteinExistence type="inferred from homology"/>
<dbReference type="InterPro" id="IPR000399">
    <property type="entry name" value="TPP-bd_CS"/>
</dbReference>
<evidence type="ECO:0000256" key="3">
    <source>
        <dbReference type="RuleBase" id="RU362132"/>
    </source>
</evidence>
<gene>
    <name evidence="7" type="primary">pox</name>
    <name evidence="7" type="ORF">LOSG293_400150</name>
</gene>
<organism evidence="7 8">
    <name type="scientific">Secundilactobacillus oryzae JCM 18671</name>
    <dbReference type="NCBI Taxonomy" id="1291743"/>
    <lineage>
        <taxon>Bacteria</taxon>
        <taxon>Bacillati</taxon>
        <taxon>Bacillota</taxon>
        <taxon>Bacilli</taxon>
        <taxon>Lactobacillales</taxon>
        <taxon>Lactobacillaceae</taxon>
        <taxon>Secundilactobacillus</taxon>
    </lineage>
</organism>
<dbReference type="Gene3D" id="3.40.50.1220">
    <property type="entry name" value="TPP-binding domain"/>
    <property type="match status" value="1"/>
</dbReference>
<evidence type="ECO:0000259" key="6">
    <source>
        <dbReference type="Pfam" id="PF02776"/>
    </source>
</evidence>
<dbReference type="PANTHER" id="PTHR42981:SF2">
    <property type="entry name" value="PYRUVATE DEHYDROGENASE [UBIQUINONE]"/>
    <property type="match status" value="1"/>
</dbReference>
<keyword evidence="7" id="KW-0670">Pyruvate</keyword>
<feature type="domain" description="Thiamine pyrophosphate enzyme TPP-binding" evidence="5">
    <location>
        <begin position="384"/>
        <end position="534"/>
    </location>
</feature>
<feature type="domain" description="Thiamine pyrophosphate enzyme central" evidence="4">
    <location>
        <begin position="197"/>
        <end position="324"/>
    </location>
</feature>
<evidence type="ECO:0000256" key="1">
    <source>
        <dbReference type="ARBA" id="ARBA00007812"/>
    </source>
</evidence>
<keyword evidence="8" id="KW-1185">Reference proteome</keyword>
<dbReference type="InterPro" id="IPR012001">
    <property type="entry name" value="Thiamin_PyroP_enz_TPP-bd_dom"/>
</dbReference>
<evidence type="ECO:0000256" key="2">
    <source>
        <dbReference type="ARBA" id="ARBA00023052"/>
    </source>
</evidence>
<dbReference type="PROSITE" id="PS00187">
    <property type="entry name" value="TPP_ENZYMES"/>
    <property type="match status" value="1"/>
</dbReference>
<dbReference type="GO" id="GO:0000287">
    <property type="term" value="F:magnesium ion binding"/>
    <property type="evidence" value="ECO:0007669"/>
    <property type="project" value="InterPro"/>
</dbReference>
<feature type="domain" description="Thiamine pyrophosphate enzyme N-terminal TPP-binding" evidence="6">
    <location>
        <begin position="10"/>
        <end position="122"/>
    </location>
</feature>
<dbReference type="GO" id="GO:0030976">
    <property type="term" value="F:thiamine pyrophosphate binding"/>
    <property type="evidence" value="ECO:0007669"/>
    <property type="project" value="InterPro"/>
</dbReference>
<dbReference type="SUPFAM" id="SSF52518">
    <property type="entry name" value="Thiamin diphosphate-binding fold (THDP-binding)"/>
    <property type="match status" value="2"/>
</dbReference>
<dbReference type="EMBL" id="BBJM01000040">
    <property type="protein sequence ID" value="GAK48599.1"/>
    <property type="molecule type" value="Genomic_DNA"/>
</dbReference>
<dbReference type="InterPro" id="IPR029035">
    <property type="entry name" value="DHS-like_NAD/FAD-binding_dom"/>
</dbReference>
<dbReference type="STRING" id="1291743.LOSG293_400150"/>
<dbReference type="AlphaFoldDB" id="A0A081BKN1"/>
<dbReference type="Pfam" id="PF02776">
    <property type="entry name" value="TPP_enzyme_N"/>
    <property type="match status" value="1"/>
</dbReference>
<comment type="similarity">
    <text evidence="1 3">Belongs to the TPP enzyme family.</text>
</comment>
<reference evidence="7" key="1">
    <citation type="journal article" date="2014" name="Genome Announc.">
        <title>Draft Genome Sequence of Lactobacillus oryzae Strain SG293T.</title>
        <authorList>
            <person name="Tanizawa Y."/>
            <person name="Fujisawa T."/>
            <person name="Mochizuki T."/>
            <person name="Kaminuma E."/>
            <person name="Nakamura Y."/>
            <person name="Tohno M."/>
        </authorList>
    </citation>
    <scope>NUCLEOTIDE SEQUENCE [LARGE SCALE GENOMIC DNA]</scope>
    <source>
        <strain evidence="7">SG293</strain>
    </source>
</reference>
<evidence type="ECO:0000313" key="8">
    <source>
        <dbReference type="Proteomes" id="UP000028700"/>
    </source>
</evidence>
<evidence type="ECO:0000259" key="4">
    <source>
        <dbReference type="Pfam" id="PF00205"/>
    </source>
</evidence>
<keyword evidence="2 3" id="KW-0786">Thiamine pyrophosphate</keyword>
<dbReference type="InterPro" id="IPR011766">
    <property type="entry name" value="TPP_enzyme_TPP-bd"/>
</dbReference>
<dbReference type="InterPro" id="IPR029061">
    <property type="entry name" value="THDP-binding"/>
</dbReference>
<dbReference type="eggNOG" id="COG0028">
    <property type="taxonomic scope" value="Bacteria"/>
</dbReference>
<dbReference type="Gene3D" id="3.40.50.970">
    <property type="match status" value="2"/>
</dbReference>
<dbReference type="InterPro" id="IPR012000">
    <property type="entry name" value="Thiamin_PyroP_enz_cen_dom"/>
</dbReference>
<dbReference type="GO" id="GO:0003824">
    <property type="term" value="F:catalytic activity"/>
    <property type="evidence" value="ECO:0007669"/>
    <property type="project" value="InterPro"/>
</dbReference>
<dbReference type="Pfam" id="PF02775">
    <property type="entry name" value="TPP_enzyme_C"/>
    <property type="match status" value="1"/>
</dbReference>
<dbReference type="SUPFAM" id="SSF52467">
    <property type="entry name" value="DHS-like NAD/FAD-binding domain"/>
    <property type="match status" value="1"/>
</dbReference>
<name>A0A081BKN1_9LACO</name>
<dbReference type="PANTHER" id="PTHR42981">
    <property type="entry name" value="PYRUVATE DEHYDROGENASE [UBIQUINONE]"/>
    <property type="match status" value="1"/>
</dbReference>
<comment type="caution">
    <text evidence="7">The sequence shown here is derived from an EMBL/GenBank/DDBJ whole genome shotgun (WGS) entry which is preliminary data.</text>
</comment>
<accession>A0A081BKN1</accession>
<evidence type="ECO:0000259" key="5">
    <source>
        <dbReference type="Pfam" id="PF02775"/>
    </source>
</evidence>
<evidence type="ECO:0000313" key="7">
    <source>
        <dbReference type="EMBL" id="GAK48599.1"/>
    </source>
</evidence>
<dbReference type="Proteomes" id="UP000028700">
    <property type="component" value="Unassembled WGS sequence"/>
</dbReference>
<protein>
    <submittedName>
        <fullName evidence="7">Pyruvate oxidase</fullName>
    </submittedName>
</protein>
<dbReference type="Pfam" id="PF00205">
    <property type="entry name" value="TPP_enzyme_M"/>
    <property type="match status" value="1"/>
</dbReference>
<sequence length="581" mass="63899">MEGGNIMTQMKASQALAQVLEAWDIKRVYGIPADTVIDGFYQERDKIEYIQVRHEEVGSLAAVATAKATGKIGVMCGSVGPGALHLLYGLYDAKMDHVPVLAIVGQSETKAINTAYLQEMDEDAWFTDFSDFHKQITTAEQIPAIVDAAIRYAYDHKGPAIIIMPDDLPAQTIEFEPIKTKPIHQVAVTSQIEEADVQETLQRIRSAKHPLLLVGQGMVGKRDIIQAFSEKFKIPVVTSAPAIKAVSTTFENNLGSMGRIGTKPAFEAGQLADLLIMVGTNYPFARFLPKNQTVIQIDTRLSALGRQVQADQAVVADGGQYLQAVYDAGNLVPFNDWLKANRTNRQNWQHYLTSRVTQAGPLTPEAVINTIKQHAEKDAYFALDVGNNVTWASRQLPFDANQDMSMSSWIGTMGYGLGAGLAVKLEMPERQVFSIMGDGGFTMVSQDLLTQVQYQTPVITVIMKNSAFGFISHEESSRGQADYGVQFVGANWAGVAENMGAHGFQAGTQAELDQVFEQVRQLQQEGNHQPIVIEATIKNEDPVDTSFMPLDSNQFDTKTIKDFREKYGISEQEQPALSTLL</sequence>